<name>U7V185_9FUSO</name>
<organism evidence="1 2">
    <name type="scientific">Cetobacterium somerae ATCC BAA-474</name>
    <dbReference type="NCBI Taxonomy" id="1319815"/>
    <lineage>
        <taxon>Bacteria</taxon>
        <taxon>Fusobacteriati</taxon>
        <taxon>Fusobacteriota</taxon>
        <taxon>Fusobacteriia</taxon>
        <taxon>Fusobacteriales</taxon>
        <taxon>Fusobacteriaceae</taxon>
        <taxon>Cetobacterium</taxon>
    </lineage>
</organism>
<dbReference type="RefSeq" id="WP_023052328.1">
    <property type="nucleotide sequence ID" value="NZ_CP173070.2"/>
</dbReference>
<evidence type="ECO:0000313" key="2">
    <source>
        <dbReference type="Proteomes" id="UP000017081"/>
    </source>
</evidence>
<dbReference type="AlphaFoldDB" id="U7V185"/>
<dbReference type="EMBL" id="AXZF01000169">
    <property type="protein sequence ID" value="ERT65291.1"/>
    <property type="molecule type" value="Genomic_DNA"/>
</dbReference>
<accession>U7V185</accession>
<gene>
    <name evidence="1" type="ORF">HMPREF0202_02802</name>
</gene>
<reference evidence="1 2" key="1">
    <citation type="submission" date="2013-08" db="EMBL/GenBank/DDBJ databases">
        <authorList>
            <person name="Weinstock G."/>
            <person name="Sodergren E."/>
            <person name="Wylie T."/>
            <person name="Fulton L."/>
            <person name="Fulton R."/>
            <person name="Fronick C."/>
            <person name="O'Laughlin M."/>
            <person name="Godfrey J."/>
            <person name="Miner T."/>
            <person name="Herter B."/>
            <person name="Appelbaum E."/>
            <person name="Cordes M."/>
            <person name="Lek S."/>
            <person name="Wollam A."/>
            <person name="Pepin K.H."/>
            <person name="Palsikar V.B."/>
            <person name="Mitreva M."/>
            <person name="Wilson R.K."/>
        </authorList>
    </citation>
    <scope>NUCLEOTIDE SEQUENCE [LARGE SCALE GENOMIC DNA]</scope>
    <source>
        <strain evidence="1 2">ATCC BAA-474</strain>
    </source>
</reference>
<proteinExistence type="predicted"/>
<sequence length="88" mass="9983">MYQLLKAGTESVVKRNELLEIVDAKKPVIVAKGIEVNLSGNPKDRTPEIEKIIDNKLKKMYMLAMNYHGTRDSGNIIIIFFTLGDKYV</sequence>
<comment type="caution">
    <text evidence="1">The sequence shown here is derived from an EMBL/GenBank/DDBJ whole genome shotgun (WGS) entry which is preliminary data.</text>
</comment>
<protein>
    <submittedName>
        <fullName evidence="1">Uncharacterized protein</fullName>
    </submittedName>
</protein>
<dbReference type="Proteomes" id="UP000017081">
    <property type="component" value="Unassembled WGS sequence"/>
</dbReference>
<dbReference type="STRING" id="1319815.HMPREF0202_02802"/>
<dbReference type="HOGENOM" id="CLU_2463442_0_0_0"/>
<evidence type="ECO:0000313" key="1">
    <source>
        <dbReference type="EMBL" id="ERT65291.1"/>
    </source>
</evidence>
<keyword evidence="2" id="KW-1185">Reference proteome</keyword>